<name>A0A0L0BSA4_LUCCU</name>
<reference evidence="2 3" key="1">
    <citation type="journal article" date="2015" name="Nat. Commun.">
        <title>Lucilia cuprina genome unlocks parasitic fly biology to underpin future interventions.</title>
        <authorList>
            <person name="Anstead C.A."/>
            <person name="Korhonen P.K."/>
            <person name="Young N.D."/>
            <person name="Hall R.S."/>
            <person name="Jex A.R."/>
            <person name="Murali S.C."/>
            <person name="Hughes D.S."/>
            <person name="Lee S.F."/>
            <person name="Perry T."/>
            <person name="Stroehlein A.J."/>
            <person name="Ansell B.R."/>
            <person name="Breugelmans B."/>
            <person name="Hofmann A."/>
            <person name="Qu J."/>
            <person name="Dugan S."/>
            <person name="Lee S.L."/>
            <person name="Chao H."/>
            <person name="Dinh H."/>
            <person name="Han Y."/>
            <person name="Doddapaneni H.V."/>
            <person name="Worley K.C."/>
            <person name="Muzny D.M."/>
            <person name="Ioannidis P."/>
            <person name="Waterhouse R.M."/>
            <person name="Zdobnov E.M."/>
            <person name="James P.J."/>
            <person name="Bagnall N.H."/>
            <person name="Kotze A.C."/>
            <person name="Gibbs R.A."/>
            <person name="Richards S."/>
            <person name="Batterham P."/>
            <person name="Gasser R.B."/>
        </authorList>
    </citation>
    <scope>NUCLEOTIDE SEQUENCE [LARGE SCALE GENOMIC DNA]</scope>
    <source>
        <strain evidence="2 3">LS</strain>
        <tissue evidence="2">Full body</tissue>
    </source>
</reference>
<feature type="compositionally biased region" description="Low complexity" evidence="1">
    <location>
        <begin position="45"/>
        <end position="58"/>
    </location>
</feature>
<evidence type="ECO:0000313" key="2">
    <source>
        <dbReference type="EMBL" id="KNC22950.1"/>
    </source>
</evidence>
<dbReference type="Proteomes" id="UP000037069">
    <property type="component" value="Unassembled WGS sequence"/>
</dbReference>
<evidence type="ECO:0000313" key="3">
    <source>
        <dbReference type="Proteomes" id="UP000037069"/>
    </source>
</evidence>
<dbReference type="AlphaFoldDB" id="A0A0L0BSA4"/>
<sequence>MESPQQQQSASSTTTKTSSRSKQRLIKLDLSLLQVDEDDNCFDETSLASTSSSVSTTLGGVGGTGVGVCSQPKMPPYPIGGYMMTDTMTASRGLKCSNNNNNNANVNSTYQQQHQQQQQQPTTTRVTRRTKQNFPELIHSPLLALN</sequence>
<feature type="region of interest" description="Disordered" evidence="1">
    <location>
        <begin position="45"/>
        <end position="67"/>
    </location>
</feature>
<feature type="region of interest" description="Disordered" evidence="1">
    <location>
        <begin position="1"/>
        <end position="24"/>
    </location>
</feature>
<feature type="region of interest" description="Disordered" evidence="1">
    <location>
        <begin position="93"/>
        <end position="146"/>
    </location>
</feature>
<comment type="caution">
    <text evidence="2">The sequence shown here is derived from an EMBL/GenBank/DDBJ whole genome shotgun (WGS) entry which is preliminary data.</text>
</comment>
<keyword evidence="3" id="KW-1185">Reference proteome</keyword>
<proteinExistence type="predicted"/>
<feature type="compositionally biased region" description="Low complexity" evidence="1">
    <location>
        <begin position="98"/>
        <end position="125"/>
    </location>
</feature>
<gene>
    <name evidence="2" type="ORF">FF38_13747</name>
</gene>
<evidence type="ECO:0000256" key="1">
    <source>
        <dbReference type="SAM" id="MobiDB-lite"/>
    </source>
</evidence>
<protein>
    <submittedName>
        <fullName evidence="2">Uncharacterized protein</fullName>
    </submittedName>
</protein>
<organism evidence="2 3">
    <name type="scientific">Lucilia cuprina</name>
    <name type="common">Green bottle fly</name>
    <name type="synonym">Australian sheep blowfly</name>
    <dbReference type="NCBI Taxonomy" id="7375"/>
    <lineage>
        <taxon>Eukaryota</taxon>
        <taxon>Metazoa</taxon>
        <taxon>Ecdysozoa</taxon>
        <taxon>Arthropoda</taxon>
        <taxon>Hexapoda</taxon>
        <taxon>Insecta</taxon>
        <taxon>Pterygota</taxon>
        <taxon>Neoptera</taxon>
        <taxon>Endopterygota</taxon>
        <taxon>Diptera</taxon>
        <taxon>Brachycera</taxon>
        <taxon>Muscomorpha</taxon>
        <taxon>Oestroidea</taxon>
        <taxon>Calliphoridae</taxon>
        <taxon>Luciliinae</taxon>
        <taxon>Lucilia</taxon>
    </lineage>
</organism>
<feature type="compositionally biased region" description="Low complexity" evidence="1">
    <location>
        <begin position="1"/>
        <end position="18"/>
    </location>
</feature>
<dbReference type="EMBL" id="JRES01001431">
    <property type="protein sequence ID" value="KNC22950.1"/>
    <property type="molecule type" value="Genomic_DNA"/>
</dbReference>
<accession>A0A0L0BSA4</accession>